<evidence type="ECO:0000256" key="1">
    <source>
        <dbReference type="SAM" id="SignalP"/>
    </source>
</evidence>
<evidence type="ECO:0000313" key="4">
    <source>
        <dbReference type="Proteomes" id="UP000054047"/>
    </source>
</evidence>
<accession>A0A0C2FAG9</accession>
<dbReference type="PANTHER" id="PTHR47633:SF4">
    <property type="entry name" value="MYOPALLADIN ISOFORM X1"/>
    <property type="match status" value="1"/>
</dbReference>
<dbReference type="Gene3D" id="2.60.40.10">
    <property type="entry name" value="Immunoglobulins"/>
    <property type="match status" value="1"/>
</dbReference>
<dbReference type="InterPro" id="IPR003599">
    <property type="entry name" value="Ig_sub"/>
</dbReference>
<feature type="chain" id="PRO_5002165199" evidence="1">
    <location>
        <begin position="17"/>
        <end position="177"/>
    </location>
</feature>
<dbReference type="InterPro" id="IPR007110">
    <property type="entry name" value="Ig-like_dom"/>
</dbReference>
<dbReference type="Pfam" id="PF07679">
    <property type="entry name" value="I-set"/>
    <property type="match status" value="1"/>
</dbReference>
<dbReference type="InterPro" id="IPR036179">
    <property type="entry name" value="Ig-like_dom_sf"/>
</dbReference>
<feature type="signal peptide" evidence="1">
    <location>
        <begin position="1"/>
        <end position="16"/>
    </location>
</feature>
<dbReference type="SUPFAM" id="SSF48726">
    <property type="entry name" value="Immunoglobulin"/>
    <property type="match status" value="2"/>
</dbReference>
<dbReference type="Proteomes" id="UP000054047">
    <property type="component" value="Unassembled WGS sequence"/>
</dbReference>
<dbReference type="OrthoDB" id="5969272at2759"/>
<sequence length="177" mass="19850">MAQYGFLWMLLQGAIAEDSGTYTLRVKNALGEATRQCHITVNPAGQVILDTHHEESLDKINYLENLDKYGRREIEDHGPDMAPVFVVPLEADMGEVEEGEPIHLECQVKPTNDNTLKVTWLRNGAPIPHGHRFRTFYDFGFVSLDILGVYAQDSGEYTCKAENALGSVETKTRIHCS</sequence>
<reference evidence="3 4" key="1">
    <citation type="submission" date="2013-12" db="EMBL/GenBank/DDBJ databases">
        <title>Draft genome of the parsitic nematode Ancylostoma duodenale.</title>
        <authorList>
            <person name="Mitreva M."/>
        </authorList>
    </citation>
    <scope>NUCLEOTIDE SEQUENCE [LARGE SCALE GENOMIC DNA]</scope>
    <source>
        <strain evidence="3 4">Zhejiang</strain>
    </source>
</reference>
<dbReference type="EMBL" id="KN782440">
    <property type="protein sequence ID" value="KIH43834.1"/>
    <property type="molecule type" value="Genomic_DNA"/>
</dbReference>
<feature type="domain" description="Ig-like" evidence="2">
    <location>
        <begin position="83"/>
        <end position="175"/>
    </location>
</feature>
<dbReference type="AlphaFoldDB" id="A0A0C2FAG9"/>
<name>A0A0C2FAG9_9BILA</name>
<dbReference type="InterPro" id="IPR003598">
    <property type="entry name" value="Ig_sub2"/>
</dbReference>
<feature type="non-terminal residue" evidence="3">
    <location>
        <position position="177"/>
    </location>
</feature>
<dbReference type="SMART" id="SM00409">
    <property type="entry name" value="IG"/>
    <property type="match status" value="1"/>
</dbReference>
<dbReference type="InterPro" id="IPR013783">
    <property type="entry name" value="Ig-like_fold"/>
</dbReference>
<dbReference type="PANTHER" id="PTHR47633">
    <property type="entry name" value="IMMUNOGLOBULIN"/>
    <property type="match status" value="1"/>
</dbReference>
<evidence type="ECO:0000259" key="2">
    <source>
        <dbReference type="PROSITE" id="PS50835"/>
    </source>
</evidence>
<dbReference type="InterPro" id="IPR013098">
    <property type="entry name" value="Ig_I-set"/>
</dbReference>
<protein>
    <submittedName>
        <fullName evidence="3">Immunoglobulin I-set domain protein</fullName>
    </submittedName>
</protein>
<keyword evidence="1" id="KW-0732">Signal</keyword>
<organism evidence="3 4">
    <name type="scientific">Ancylostoma duodenale</name>
    <dbReference type="NCBI Taxonomy" id="51022"/>
    <lineage>
        <taxon>Eukaryota</taxon>
        <taxon>Metazoa</taxon>
        <taxon>Ecdysozoa</taxon>
        <taxon>Nematoda</taxon>
        <taxon>Chromadorea</taxon>
        <taxon>Rhabditida</taxon>
        <taxon>Rhabditina</taxon>
        <taxon>Rhabditomorpha</taxon>
        <taxon>Strongyloidea</taxon>
        <taxon>Ancylostomatidae</taxon>
        <taxon>Ancylostomatinae</taxon>
        <taxon>Ancylostoma</taxon>
    </lineage>
</organism>
<dbReference type="SMART" id="SM00408">
    <property type="entry name" value="IGc2"/>
    <property type="match status" value="1"/>
</dbReference>
<evidence type="ECO:0000313" key="3">
    <source>
        <dbReference type="EMBL" id="KIH43834.1"/>
    </source>
</evidence>
<dbReference type="FunFam" id="2.60.40.10:FF:000119">
    <property type="entry name" value="Sallimus, isoform P"/>
    <property type="match status" value="1"/>
</dbReference>
<proteinExistence type="predicted"/>
<keyword evidence="4" id="KW-1185">Reference proteome</keyword>
<gene>
    <name evidence="3" type="ORF">ANCDUO_26154</name>
</gene>
<dbReference type="PROSITE" id="PS50835">
    <property type="entry name" value="IG_LIKE"/>
    <property type="match status" value="1"/>
</dbReference>